<dbReference type="SUPFAM" id="SSF56954">
    <property type="entry name" value="Outer membrane efflux proteins (OEP)"/>
    <property type="match status" value="1"/>
</dbReference>
<keyword evidence="3" id="KW-0813">Transport</keyword>
<feature type="chain" id="PRO_5003613105" evidence="8">
    <location>
        <begin position="21"/>
        <end position="463"/>
    </location>
</feature>
<organism evidence="9 10">
    <name type="scientific">Solitalea canadensis (strain ATCC 29591 / DSM 3403 / JCM 21819 / LMG 8368 / NBRC 15130 / NCIMB 12057 / USAM 9D)</name>
    <name type="common">Flexibacter canadensis</name>
    <dbReference type="NCBI Taxonomy" id="929556"/>
    <lineage>
        <taxon>Bacteria</taxon>
        <taxon>Pseudomonadati</taxon>
        <taxon>Bacteroidota</taxon>
        <taxon>Sphingobacteriia</taxon>
        <taxon>Sphingobacteriales</taxon>
        <taxon>Sphingobacteriaceae</taxon>
        <taxon>Solitalea</taxon>
    </lineage>
</organism>
<dbReference type="Proteomes" id="UP000007590">
    <property type="component" value="Chromosome"/>
</dbReference>
<protein>
    <submittedName>
        <fullName evidence="9">Outer membrane protein</fullName>
    </submittedName>
</protein>
<evidence type="ECO:0000256" key="6">
    <source>
        <dbReference type="ARBA" id="ARBA00023136"/>
    </source>
</evidence>
<keyword evidence="4" id="KW-1134">Transmembrane beta strand</keyword>
<evidence type="ECO:0000256" key="5">
    <source>
        <dbReference type="ARBA" id="ARBA00022692"/>
    </source>
</evidence>
<evidence type="ECO:0000256" key="7">
    <source>
        <dbReference type="ARBA" id="ARBA00023237"/>
    </source>
</evidence>
<comment type="similarity">
    <text evidence="2">Belongs to the outer membrane factor (OMF) (TC 1.B.17) family.</text>
</comment>
<dbReference type="GO" id="GO:0015562">
    <property type="term" value="F:efflux transmembrane transporter activity"/>
    <property type="evidence" value="ECO:0007669"/>
    <property type="project" value="InterPro"/>
</dbReference>
<dbReference type="GO" id="GO:0015288">
    <property type="term" value="F:porin activity"/>
    <property type="evidence" value="ECO:0007669"/>
    <property type="project" value="TreeGrafter"/>
</dbReference>
<dbReference type="InterPro" id="IPR003423">
    <property type="entry name" value="OMP_efflux"/>
</dbReference>
<dbReference type="EMBL" id="CP003349">
    <property type="protein sequence ID" value="AFD05214.1"/>
    <property type="molecule type" value="Genomic_DNA"/>
</dbReference>
<sequence length="463" mass="51573">MKLKFIALTGLLGLSQIALAQVLPLSNALDRSVQNYQTIKAKEAMAKAAEENIQFQKYQDVPDITFQAQQNYGTINAQNGPLYSYGGLGAASTSMPLAEQNWNAAFGSLYLANVNWNLFSFGRIKNQVAVAESEYQTATRDLDQELFQHKIKVTAAYLNLLASQRIKFVQEKNMERAKVFLSTTVSRAQSGLIPEVDASLAKAEVSNAQSAQIKAYDKELDYSKNLAVLLGDSFQTYVLDSVFTTKTPLVLSDHQTEADKHPYLLYQKSKIEQSQSNEKYVKTNKLPSLMAFGVLQGRGSGFEWNYVQDNNAYSNSYWKGAQISRGNYLIGLTLSWNITNAFRYSTKAKEQKFQTSALQNNYDLLKEDLSAQALLASAKYANAVKDLDESNIQVKAASDAYRQHMALYTNGLTTIVDLTQSHYLLNRAEIDHEIAQNNVWQALLLKAAAQGDLTVILNAIPNK</sequence>
<dbReference type="KEGG" id="scn:Solca_0056"/>
<accession>H8KSS0</accession>
<dbReference type="eggNOG" id="COG1538">
    <property type="taxonomic scope" value="Bacteria"/>
</dbReference>
<dbReference type="AlphaFoldDB" id="H8KSS0"/>
<dbReference type="RefSeq" id="WP_014678442.1">
    <property type="nucleotide sequence ID" value="NC_017770.1"/>
</dbReference>
<keyword evidence="6" id="KW-0472">Membrane</keyword>
<dbReference type="PANTHER" id="PTHR30026">
    <property type="entry name" value="OUTER MEMBRANE PROTEIN TOLC"/>
    <property type="match status" value="1"/>
</dbReference>
<evidence type="ECO:0000313" key="10">
    <source>
        <dbReference type="Proteomes" id="UP000007590"/>
    </source>
</evidence>
<evidence type="ECO:0000256" key="3">
    <source>
        <dbReference type="ARBA" id="ARBA00022448"/>
    </source>
</evidence>
<reference evidence="9" key="1">
    <citation type="submission" date="2012-02" db="EMBL/GenBank/DDBJ databases">
        <title>The complete genome of Solitalea canadensis DSM 3403.</title>
        <authorList>
            <consortium name="US DOE Joint Genome Institute (JGI-PGF)"/>
            <person name="Lucas S."/>
            <person name="Copeland A."/>
            <person name="Lapidus A."/>
            <person name="Glavina del Rio T."/>
            <person name="Dalin E."/>
            <person name="Tice H."/>
            <person name="Bruce D."/>
            <person name="Goodwin L."/>
            <person name="Pitluck S."/>
            <person name="Peters L."/>
            <person name="Ovchinnikova G."/>
            <person name="Lu M."/>
            <person name="Kyrpides N."/>
            <person name="Mavromatis K."/>
            <person name="Ivanova N."/>
            <person name="Brettin T."/>
            <person name="Detter J.C."/>
            <person name="Han C."/>
            <person name="Larimer F."/>
            <person name="Land M."/>
            <person name="Hauser L."/>
            <person name="Markowitz V."/>
            <person name="Cheng J.-F."/>
            <person name="Hugenholtz P."/>
            <person name="Woyke T."/>
            <person name="Wu D."/>
            <person name="Spring S."/>
            <person name="Schroeder M."/>
            <person name="Kopitz M."/>
            <person name="Brambilla E."/>
            <person name="Klenk H.-P."/>
            <person name="Eisen J.A."/>
        </authorList>
    </citation>
    <scope>NUCLEOTIDE SEQUENCE</scope>
    <source>
        <strain evidence="9">DSM 3403</strain>
    </source>
</reference>
<feature type="signal peptide" evidence="8">
    <location>
        <begin position="1"/>
        <end position="20"/>
    </location>
</feature>
<dbReference type="GO" id="GO:1990281">
    <property type="term" value="C:efflux pump complex"/>
    <property type="evidence" value="ECO:0007669"/>
    <property type="project" value="TreeGrafter"/>
</dbReference>
<dbReference type="GO" id="GO:0009279">
    <property type="term" value="C:cell outer membrane"/>
    <property type="evidence" value="ECO:0007669"/>
    <property type="project" value="UniProtKB-SubCell"/>
</dbReference>
<evidence type="ECO:0000313" key="9">
    <source>
        <dbReference type="EMBL" id="AFD05214.1"/>
    </source>
</evidence>
<dbReference type="PANTHER" id="PTHR30026:SF20">
    <property type="entry name" value="OUTER MEMBRANE PROTEIN TOLC"/>
    <property type="match status" value="1"/>
</dbReference>
<keyword evidence="8" id="KW-0732">Signal</keyword>
<dbReference type="HOGENOM" id="CLU_044987_0_0_10"/>
<keyword evidence="5" id="KW-0812">Transmembrane</keyword>
<evidence type="ECO:0000256" key="2">
    <source>
        <dbReference type="ARBA" id="ARBA00007613"/>
    </source>
</evidence>
<keyword evidence="10" id="KW-1185">Reference proteome</keyword>
<dbReference type="Pfam" id="PF02321">
    <property type="entry name" value="OEP"/>
    <property type="match status" value="1"/>
</dbReference>
<proteinExistence type="inferred from homology"/>
<evidence type="ECO:0000256" key="1">
    <source>
        <dbReference type="ARBA" id="ARBA00004442"/>
    </source>
</evidence>
<name>H8KSS0_SOLCM</name>
<dbReference type="Gene3D" id="1.20.1600.10">
    <property type="entry name" value="Outer membrane efflux proteins (OEP)"/>
    <property type="match status" value="1"/>
</dbReference>
<keyword evidence="7" id="KW-0998">Cell outer membrane</keyword>
<evidence type="ECO:0000256" key="4">
    <source>
        <dbReference type="ARBA" id="ARBA00022452"/>
    </source>
</evidence>
<dbReference type="OrthoDB" id="654853at2"/>
<dbReference type="InterPro" id="IPR051906">
    <property type="entry name" value="TolC-like"/>
</dbReference>
<comment type="subcellular location">
    <subcellularLocation>
        <location evidence="1">Cell outer membrane</location>
    </subcellularLocation>
</comment>
<evidence type="ECO:0000256" key="8">
    <source>
        <dbReference type="SAM" id="SignalP"/>
    </source>
</evidence>
<gene>
    <name evidence="9" type="ordered locus">Solca_0056</name>
</gene>
<dbReference type="STRING" id="929556.Solca_0056"/>